<reference evidence="5 6" key="1">
    <citation type="submission" date="2019-03" db="EMBL/GenBank/DDBJ databases">
        <authorList>
            <person name="Gaulin E."/>
            <person name="Dumas B."/>
        </authorList>
    </citation>
    <scope>NUCLEOTIDE SEQUENCE [LARGE SCALE GENOMIC DNA]</scope>
    <source>
        <strain evidence="5">CBS 568.67</strain>
    </source>
</reference>
<dbReference type="Gene3D" id="3.80.10.10">
    <property type="entry name" value="Ribonuclease Inhibitor"/>
    <property type="match status" value="2"/>
</dbReference>
<dbReference type="InterPro" id="IPR001611">
    <property type="entry name" value="Leu-rich_rpt"/>
</dbReference>
<proteinExistence type="predicted"/>
<dbReference type="EMBL" id="CAADRA010005124">
    <property type="protein sequence ID" value="VFT85328.1"/>
    <property type="molecule type" value="Genomic_DNA"/>
</dbReference>
<dbReference type="PROSITE" id="PS51450">
    <property type="entry name" value="LRR"/>
    <property type="match status" value="2"/>
</dbReference>
<feature type="region of interest" description="Disordered" evidence="3">
    <location>
        <begin position="80"/>
        <end position="100"/>
    </location>
</feature>
<dbReference type="SMART" id="SM00364">
    <property type="entry name" value="LRR_BAC"/>
    <property type="match status" value="7"/>
</dbReference>
<keyword evidence="1" id="KW-0433">Leucine-rich repeat</keyword>
<keyword evidence="6" id="KW-1185">Reference proteome</keyword>
<protein>
    <submittedName>
        <fullName evidence="5">Aste57867_8442 protein</fullName>
    </submittedName>
</protein>
<dbReference type="PANTHER" id="PTHR45712">
    <property type="entry name" value="AGAP008170-PA"/>
    <property type="match status" value="1"/>
</dbReference>
<evidence type="ECO:0000256" key="1">
    <source>
        <dbReference type="ARBA" id="ARBA00022614"/>
    </source>
</evidence>
<evidence type="ECO:0000256" key="2">
    <source>
        <dbReference type="ARBA" id="ARBA00022737"/>
    </source>
</evidence>
<dbReference type="InterPro" id="IPR032675">
    <property type="entry name" value="LRR_dom_sf"/>
</dbReference>
<dbReference type="Proteomes" id="UP000332933">
    <property type="component" value="Unassembled WGS sequence"/>
</dbReference>
<evidence type="ECO:0000313" key="5">
    <source>
        <dbReference type="EMBL" id="VFT85328.1"/>
    </source>
</evidence>
<sequence length="569" mass="62722">MRVDFAKHFSVDRTWRWDRVKAQATLCHVTLAVTNGENILVKRVFEACMRMDDLAQRGAAGGQSIKRFLDVKPGPSVGFGAIDPSQSQRGNGIASTNQMDVESELETSRNSFVGHSQSCSMLPTSILTFLFATTTAVAADYSRWGQYLDFPNITSIETTLTTGSERYLEIRYGPDSKLQSFTITPDLTLDGLQLPDSLQSFKLNRVQLKAIPSNFRWPASLQAIDLSSNNLTDIPKDVPWPTKLTSLYEVLSDNQLQACSPNMPSTLKDLDLGSNKLTSIRACNWPASLEKLSLSSNPLKVLSKSQKWPKQLKQLEMSNTQLQHVPSTFPDSVEQLTLNYNQIAYFPKKLPASLFTLGLSHNTITVLPSALDKFSALTAIELNNNKIAALPEGLKLAKGFRMLYLSNNKLAALPTNTDWIKQISYTLQLDGNLLTSLPPNAVFPDETNVAHNQIKVLKDISLPKKINLSENPIETVSRVTILPGSLWQTDDVTLKSFSIDQASLEALQGMTGGYSFSSFRWKTDASSVKTACDADHGTVQTVGDNNLSVCVVPSSQSPQPTYPNDDNSY</sequence>
<dbReference type="OrthoDB" id="1728874at2759"/>
<gene>
    <name evidence="5" type="primary">Aste57867_8442</name>
    <name evidence="4" type="ORF">As57867_008410</name>
    <name evidence="5" type="ORF">ASTE57867_8442</name>
</gene>
<reference evidence="4" key="2">
    <citation type="submission" date="2019-06" db="EMBL/GenBank/DDBJ databases">
        <title>Genomics analysis of Aphanomyces spp. identifies a new class of oomycete effector associated with host adaptation.</title>
        <authorList>
            <person name="Gaulin E."/>
        </authorList>
    </citation>
    <scope>NUCLEOTIDE SEQUENCE</scope>
    <source>
        <strain evidence="4">CBS 578.67</strain>
    </source>
</reference>
<keyword evidence="2" id="KW-0677">Repeat</keyword>
<name>A0A485KKE5_9STRA</name>
<dbReference type="AlphaFoldDB" id="A0A485KKE5"/>
<evidence type="ECO:0000313" key="4">
    <source>
        <dbReference type="EMBL" id="KAF0700996.1"/>
    </source>
</evidence>
<dbReference type="PANTHER" id="PTHR45712:SF22">
    <property type="entry name" value="INSULIN-LIKE GROWTH FACTOR-BINDING PROTEIN COMPLEX ACID LABILE SUBUNIT"/>
    <property type="match status" value="1"/>
</dbReference>
<dbReference type="EMBL" id="VJMH01005103">
    <property type="protein sequence ID" value="KAF0700996.1"/>
    <property type="molecule type" value="Genomic_DNA"/>
</dbReference>
<evidence type="ECO:0000256" key="3">
    <source>
        <dbReference type="SAM" id="MobiDB-lite"/>
    </source>
</evidence>
<accession>A0A485KKE5</accession>
<dbReference type="InterPro" id="IPR050333">
    <property type="entry name" value="SLRP"/>
</dbReference>
<evidence type="ECO:0000313" key="6">
    <source>
        <dbReference type="Proteomes" id="UP000332933"/>
    </source>
</evidence>
<feature type="compositionally biased region" description="Polar residues" evidence="3">
    <location>
        <begin position="84"/>
        <end position="100"/>
    </location>
</feature>
<dbReference type="SUPFAM" id="SSF52058">
    <property type="entry name" value="L domain-like"/>
    <property type="match status" value="1"/>
</dbReference>
<organism evidence="5 6">
    <name type="scientific">Aphanomyces stellatus</name>
    <dbReference type="NCBI Taxonomy" id="120398"/>
    <lineage>
        <taxon>Eukaryota</taxon>
        <taxon>Sar</taxon>
        <taxon>Stramenopiles</taxon>
        <taxon>Oomycota</taxon>
        <taxon>Saprolegniomycetes</taxon>
        <taxon>Saprolegniales</taxon>
        <taxon>Verrucalvaceae</taxon>
        <taxon>Aphanomyces</taxon>
    </lineage>
</organism>